<name>A0ACA9M076_9GLOM</name>
<accession>A0ACA9M076</accession>
<proteinExistence type="predicted"/>
<keyword evidence="2" id="KW-1185">Reference proteome</keyword>
<dbReference type="EMBL" id="CAJVPT010009137">
    <property type="protein sequence ID" value="CAG8558708.1"/>
    <property type="molecule type" value="Genomic_DNA"/>
</dbReference>
<feature type="non-terminal residue" evidence="1">
    <location>
        <position position="117"/>
    </location>
</feature>
<dbReference type="Proteomes" id="UP000789525">
    <property type="component" value="Unassembled WGS sequence"/>
</dbReference>
<organism evidence="1 2">
    <name type="scientific">Acaulospora colombiana</name>
    <dbReference type="NCBI Taxonomy" id="27376"/>
    <lineage>
        <taxon>Eukaryota</taxon>
        <taxon>Fungi</taxon>
        <taxon>Fungi incertae sedis</taxon>
        <taxon>Mucoromycota</taxon>
        <taxon>Glomeromycotina</taxon>
        <taxon>Glomeromycetes</taxon>
        <taxon>Diversisporales</taxon>
        <taxon>Acaulosporaceae</taxon>
        <taxon>Acaulospora</taxon>
    </lineage>
</organism>
<evidence type="ECO:0000313" key="1">
    <source>
        <dbReference type="EMBL" id="CAG8558708.1"/>
    </source>
</evidence>
<sequence>MSILKIKNTVSLCLNSMRDEIVIPLNQLVSFKVSSSLQICMKLSPDFERVSVAQSAVSRMDMDPTNGLLDGTLSILLTHNIGVCPQVLYLIEAGINRLWFDRFEVANKMKLNFSPPL</sequence>
<reference evidence="1" key="1">
    <citation type="submission" date="2021-06" db="EMBL/GenBank/DDBJ databases">
        <authorList>
            <person name="Kallberg Y."/>
            <person name="Tangrot J."/>
            <person name="Rosling A."/>
        </authorList>
    </citation>
    <scope>NUCLEOTIDE SEQUENCE</scope>
    <source>
        <strain evidence="1">CL356</strain>
    </source>
</reference>
<protein>
    <submittedName>
        <fullName evidence="1">12972_t:CDS:1</fullName>
    </submittedName>
</protein>
<gene>
    <name evidence="1" type="ORF">ACOLOM_LOCUS5143</name>
</gene>
<evidence type="ECO:0000313" key="2">
    <source>
        <dbReference type="Proteomes" id="UP000789525"/>
    </source>
</evidence>
<comment type="caution">
    <text evidence="1">The sequence shown here is derived from an EMBL/GenBank/DDBJ whole genome shotgun (WGS) entry which is preliminary data.</text>
</comment>